<protein>
    <submittedName>
        <fullName evidence="2">Helix-turn-helix</fullName>
    </submittedName>
</protein>
<proteinExistence type="predicted"/>
<evidence type="ECO:0000313" key="2">
    <source>
        <dbReference type="EMBL" id="CUU07829.1"/>
    </source>
</evidence>
<gene>
    <name evidence="2" type="ORF">JGI1_01911</name>
</gene>
<dbReference type="SUPFAM" id="SSF47413">
    <property type="entry name" value="lambda repressor-like DNA-binding domains"/>
    <property type="match status" value="1"/>
</dbReference>
<evidence type="ECO:0000259" key="1">
    <source>
        <dbReference type="PROSITE" id="PS50943"/>
    </source>
</evidence>
<reference evidence="3" key="1">
    <citation type="submission" date="2015-11" db="EMBL/GenBank/DDBJ databases">
        <authorList>
            <person name="Varghese N."/>
        </authorList>
    </citation>
    <scope>NUCLEOTIDE SEQUENCE [LARGE SCALE GENOMIC DNA]</scope>
</reference>
<name>A0A0S4NA19_9BACT</name>
<feature type="domain" description="HTH cro/C1-type" evidence="1">
    <location>
        <begin position="1"/>
        <end position="41"/>
    </location>
</feature>
<dbReference type="Proteomes" id="UP000320623">
    <property type="component" value="Unassembled WGS sequence"/>
</dbReference>
<dbReference type="PROSITE" id="PS50943">
    <property type="entry name" value="HTH_CROC1"/>
    <property type="match status" value="1"/>
</dbReference>
<dbReference type="GO" id="GO:0003677">
    <property type="term" value="F:DNA binding"/>
    <property type="evidence" value="ECO:0007669"/>
    <property type="project" value="InterPro"/>
</dbReference>
<dbReference type="AlphaFoldDB" id="A0A0S4NA19"/>
<keyword evidence="3" id="KW-1185">Reference proteome</keyword>
<dbReference type="InterPro" id="IPR010982">
    <property type="entry name" value="Lambda_DNA-bd_dom_sf"/>
</dbReference>
<dbReference type="InterPro" id="IPR001387">
    <property type="entry name" value="Cro/C1-type_HTH"/>
</dbReference>
<accession>A0A0S4NA19</accession>
<sequence length="46" mass="5411">MAYLLGISKEYYCKIENDKIIPGRKLIQKITKLTGIKLNFRIVVKR</sequence>
<evidence type="ECO:0000313" key="3">
    <source>
        <dbReference type="Proteomes" id="UP000320623"/>
    </source>
</evidence>
<dbReference type="EMBL" id="FAOO01000016">
    <property type="protein sequence ID" value="CUU07829.1"/>
    <property type="molecule type" value="Genomic_DNA"/>
</dbReference>
<organism evidence="2 3">
    <name type="scientific">Candidatus Thermokryptus mobilis</name>
    <dbReference type="NCBI Taxonomy" id="1643428"/>
    <lineage>
        <taxon>Bacteria</taxon>
        <taxon>Pseudomonadati</taxon>
        <taxon>Candidatus Kryptoniota</taxon>
        <taxon>Candidatus Thermokryptus</taxon>
    </lineage>
</organism>